<dbReference type="CDD" id="cd16461">
    <property type="entry name" value="RING-H2_EL5-like"/>
    <property type="match status" value="1"/>
</dbReference>
<dbReference type="Gene3D" id="3.30.40.10">
    <property type="entry name" value="Zinc/RING finger domain, C3HC4 (zinc finger)"/>
    <property type="match status" value="1"/>
</dbReference>
<reference evidence="3" key="1">
    <citation type="submission" date="2022-12" db="EMBL/GenBank/DDBJ databases">
        <title>Draft genome assemblies for two species of Escallonia (Escalloniales).</title>
        <authorList>
            <person name="Chanderbali A."/>
            <person name="Dervinis C."/>
            <person name="Anghel I."/>
            <person name="Soltis D."/>
            <person name="Soltis P."/>
            <person name="Zapata F."/>
        </authorList>
    </citation>
    <scope>NUCLEOTIDE SEQUENCE</scope>
    <source>
        <strain evidence="3">UCBG64.0493</strain>
        <tissue evidence="3">Leaf</tissue>
    </source>
</reference>
<organism evidence="3 4">
    <name type="scientific">Escallonia herrerae</name>
    <dbReference type="NCBI Taxonomy" id="1293975"/>
    <lineage>
        <taxon>Eukaryota</taxon>
        <taxon>Viridiplantae</taxon>
        <taxon>Streptophyta</taxon>
        <taxon>Embryophyta</taxon>
        <taxon>Tracheophyta</taxon>
        <taxon>Spermatophyta</taxon>
        <taxon>Magnoliopsida</taxon>
        <taxon>eudicotyledons</taxon>
        <taxon>Gunneridae</taxon>
        <taxon>Pentapetalae</taxon>
        <taxon>asterids</taxon>
        <taxon>campanulids</taxon>
        <taxon>Escalloniales</taxon>
        <taxon>Escalloniaceae</taxon>
        <taxon>Escallonia</taxon>
    </lineage>
</organism>
<dbReference type="AlphaFoldDB" id="A0AA89B841"/>
<dbReference type="Proteomes" id="UP001188597">
    <property type="component" value="Unassembled WGS sequence"/>
</dbReference>
<dbReference type="SMART" id="SM00184">
    <property type="entry name" value="RING"/>
    <property type="match status" value="1"/>
</dbReference>
<dbReference type="PANTHER" id="PTHR45676:SF88">
    <property type="entry name" value="RING-H2 FINGER PROTEIN ATL33"/>
    <property type="match status" value="1"/>
</dbReference>
<keyword evidence="1" id="KW-0862">Zinc</keyword>
<dbReference type="SUPFAM" id="SSF57850">
    <property type="entry name" value="RING/U-box"/>
    <property type="match status" value="1"/>
</dbReference>
<accession>A0AA89B841</accession>
<dbReference type="Pfam" id="PF13639">
    <property type="entry name" value="zf-RING_2"/>
    <property type="match status" value="1"/>
</dbReference>
<evidence type="ECO:0000259" key="2">
    <source>
        <dbReference type="PROSITE" id="PS50089"/>
    </source>
</evidence>
<dbReference type="PANTHER" id="PTHR45676">
    <property type="entry name" value="RING-H2 FINGER PROTEIN ATL51-RELATED"/>
    <property type="match status" value="1"/>
</dbReference>
<keyword evidence="4" id="KW-1185">Reference proteome</keyword>
<dbReference type="InterPro" id="IPR013083">
    <property type="entry name" value="Znf_RING/FYVE/PHD"/>
</dbReference>
<protein>
    <recommendedName>
        <fullName evidence="2">RING-type domain-containing protein</fullName>
    </recommendedName>
</protein>
<dbReference type="GO" id="GO:0016567">
    <property type="term" value="P:protein ubiquitination"/>
    <property type="evidence" value="ECO:0007669"/>
    <property type="project" value="TreeGrafter"/>
</dbReference>
<keyword evidence="1" id="KW-0863">Zinc-finger</keyword>
<dbReference type="EMBL" id="JAVXUP010000296">
    <property type="protein sequence ID" value="KAK3031725.1"/>
    <property type="molecule type" value="Genomic_DNA"/>
</dbReference>
<comment type="caution">
    <text evidence="3">The sequence shown here is derived from an EMBL/GenBank/DDBJ whole genome shotgun (WGS) entry which is preliminary data.</text>
</comment>
<evidence type="ECO:0000313" key="4">
    <source>
        <dbReference type="Proteomes" id="UP001188597"/>
    </source>
</evidence>
<feature type="domain" description="RING-type" evidence="2">
    <location>
        <begin position="150"/>
        <end position="192"/>
    </location>
</feature>
<dbReference type="GO" id="GO:0008270">
    <property type="term" value="F:zinc ion binding"/>
    <property type="evidence" value="ECO:0007669"/>
    <property type="project" value="UniProtKB-KW"/>
</dbReference>
<dbReference type="PROSITE" id="PS50089">
    <property type="entry name" value="ZF_RING_2"/>
    <property type="match status" value="1"/>
</dbReference>
<gene>
    <name evidence="3" type="ORF">RJ639_035311</name>
</gene>
<name>A0AA89B841_9ASTE</name>
<evidence type="ECO:0000313" key="3">
    <source>
        <dbReference type="EMBL" id="KAK3031725.1"/>
    </source>
</evidence>
<dbReference type="InterPro" id="IPR001841">
    <property type="entry name" value="Znf_RING"/>
</dbReference>
<keyword evidence="1" id="KW-0479">Metal-binding</keyword>
<proteinExistence type="predicted"/>
<sequence>MGHGFPTTQEAKDLAMGKMIGSGHTEPQSYAQAILDPHWQQAMNTPFRGQVINNQRLIILFSPKLKIGEVVVSQGGQSRDIAFSLKIFLSHGNPRNKLIVLPTLSGYVNAAPASPYKVDRQNHPRGIGLFDCQVREGRKQESAALWRRRCPVCLSAFVAGEELRRLNACEHVFHAPCINAWLSSHSNCPVCRAAVIVGRLSKRPAVDEDHDLQQGWPDSASLCYNGKDL</sequence>
<evidence type="ECO:0000256" key="1">
    <source>
        <dbReference type="PROSITE-ProRule" id="PRU00175"/>
    </source>
</evidence>